<feature type="compositionally biased region" description="Polar residues" evidence="3">
    <location>
        <begin position="877"/>
        <end position="888"/>
    </location>
</feature>
<feature type="region of interest" description="Disordered" evidence="3">
    <location>
        <begin position="608"/>
        <end position="665"/>
    </location>
</feature>
<feature type="compositionally biased region" description="Polar residues" evidence="3">
    <location>
        <begin position="677"/>
        <end position="686"/>
    </location>
</feature>
<dbReference type="Gene3D" id="1.25.40.420">
    <property type="match status" value="1"/>
</dbReference>
<keyword evidence="2" id="KW-0677">Repeat</keyword>
<evidence type="ECO:0000256" key="3">
    <source>
        <dbReference type="SAM" id="MobiDB-lite"/>
    </source>
</evidence>
<dbReference type="SMART" id="SM00875">
    <property type="entry name" value="BACK"/>
    <property type="match status" value="1"/>
</dbReference>
<evidence type="ECO:0000256" key="2">
    <source>
        <dbReference type="ARBA" id="ARBA00022737"/>
    </source>
</evidence>
<feature type="compositionally biased region" description="Low complexity" evidence="3">
    <location>
        <begin position="74"/>
        <end position="85"/>
    </location>
</feature>
<dbReference type="SUPFAM" id="SSF117281">
    <property type="entry name" value="Kelch motif"/>
    <property type="match status" value="2"/>
</dbReference>
<sequence length="1061" mass="119125">MSDISENNLHINNSKNNDEKQNHRFIKGTNEGRQDGERHALSHQTHTENAGIKGNDEFMGKRTQDYVRPFEYLNESSSNENSGSSFQGSRISRDNLDDSDTPCKQLQRTTIDEFPSKQTRTQELSYPMSDVGKTDTNATMKPKGRVVVEDEKQGPQYLEYPHTSSHDPSGGKGRPRKEVPLNDRRTGLKEGDESSTPPLIRSNQNIEDKFDNETRVFLTYPKRIKKAGITRPKGRAPQTDLPTTSRNDEDNTLPMIRTNRNCNGMPHDTDDSCEESQPKNETDLATSIRSSSQEDAKTGTNNAKMDTTLATEASFSIRGNMVLSAGPQKKYFYDMWMKGKFCDVNIVVEDHAFLAHRVVLAANSEYFEKFFLNTPAKTDILTVYISDISADVFRDILRYMYTGDVDIQFVHVSQLLRGSLFLSIKSLTNALQTFLLNTWKGECIGAFCLAQTTGLHDLLREILNYIRTHFVEVSTSRNFALCPVEHASCILKDDNLRINEETDILHAVLLWLEHHTRDTSSNLRLLRHVRFEYIPLKTIERIEKSHLNSISNESVRRYIQDARKRASCLEIDQLHFDPPIIRQRIAEVVGCRASRIIDSESITAKNSDRFYKTSDEEERISSSKEEQTPSYSQGGLSLSSIEKSPSSTKSSKSRNTKAGTFPSYHDIDTTPIRVSVSQDVSASPVASNDDLGESSSQESTEDETTIQVVRIGGISRTWDEDSVHSDIEKLDRGRGKRWEEWISFADLPVAMHHQAACYIHNSIYISGGHVQLPCDASCNNFQPSRLFHVYDLMKAKWYRLADLDQARVFHQMVALFGQIYVIGGQGQDGGALAAVDRYSPYTDSWRQVAPLSSPRYATAAAPYNFHLWVAGGATNHVTNRRGQSSQSADESKESGDEKGASVFDGFYKSSNTQLTGIVECYSPHDNSWSKINGLPTPRCHASLLRINQRLFLVGGFTCIRHFPDDDSSTSSVDVYDDVTESWRYVTDVVEGNYGANAVAVGPKIVVLGKPGPFLESDGDVISIFDTATDKWELRRSLLLESRVGHACCAIPVSLHSPLRRA</sequence>
<dbReference type="GO" id="GO:1990756">
    <property type="term" value="F:ubiquitin-like ligase-substrate adaptor activity"/>
    <property type="evidence" value="ECO:0000318"/>
    <property type="project" value="GO_Central"/>
</dbReference>
<dbReference type="InterPro" id="IPR011498">
    <property type="entry name" value="Kelch_2"/>
</dbReference>
<dbReference type="SUPFAM" id="SSF54695">
    <property type="entry name" value="POZ domain"/>
    <property type="match status" value="1"/>
</dbReference>
<keyword evidence="1" id="KW-0880">Kelch repeat</keyword>
<keyword evidence="6" id="KW-1185">Reference proteome</keyword>
<feature type="compositionally biased region" description="Low complexity" evidence="3">
    <location>
        <begin position="637"/>
        <end position="650"/>
    </location>
</feature>
<feature type="compositionally biased region" description="Basic and acidic residues" evidence="3">
    <location>
        <begin position="176"/>
        <end position="192"/>
    </location>
</feature>
<protein>
    <recommendedName>
        <fullName evidence="4">BTB domain-containing protein</fullName>
    </recommendedName>
</protein>
<dbReference type="KEGG" id="spu:105441071"/>
<dbReference type="InterPro" id="IPR015915">
    <property type="entry name" value="Kelch-typ_b-propeller"/>
</dbReference>
<evidence type="ECO:0000259" key="4">
    <source>
        <dbReference type="PROSITE" id="PS50097"/>
    </source>
</evidence>
<feature type="region of interest" description="Disordered" evidence="3">
    <location>
        <begin position="877"/>
        <end position="898"/>
    </location>
</feature>
<dbReference type="SMART" id="SM00225">
    <property type="entry name" value="BTB"/>
    <property type="match status" value="1"/>
</dbReference>
<dbReference type="Pfam" id="PF00651">
    <property type="entry name" value="BTB"/>
    <property type="match status" value="1"/>
</dbReference>
<feature type="region of interest" description="Disordered" evidence="3">
    <location>
        <begin position="227"/>
        <end position="304"/>
    </location>
</feature>
<evidence type="ECO:0000313" key="6">
    <source>
        <dbReference type="Proteomes" id="UP000007110"/>
    </source>
</evidence>
<dbReference type="GO" id="GO:0031463">
    <property type="term" value="C:Cul3-RING ubiquitin ligase complex"/>
    <property type="evidence" value="ECO:0000318"/>
    <property type="project" value="GO_Central"/>
</dbReference>
<dbReference type="GO" id="GO:0043161">
    <property type="term" value="P:proteasome-mediated ubiquitin-dependent protein catabolic process"/>
    <property type="evidence" value="ECO:0000318"/>
    <property type="project" value="GO_Central"/>
</dbReference>
<dbReference type="Pfam" id="PF07646">
    <property type="entry name" value="Kelch_2"/>
    <property type="match status" value="1"/>
</dbReference>
<dbReference type="Gene3D" id="3.30.710.10">
    <property type="entry name" value="Potassium Channel Kv1.1, Chain A"/>
    <property type="match status" value="1"/>
</dbReference>
<proteinExistence type="predicted"/>
<dbReference type="InterPro" id="IPR000210">
    <property type="entry name" value="BTB/POZ_dom"/>
</dbReference>
<organism evidence="5 6">
    <name type="scientific">Strongylocentrotus purpuratus</name>
    <name type="common">Purple sea urchin</name>
    <dbReference type="NCBI Taxonomy" id="7668"/>
    <lineage>
        <taxon>Eukaryota</taxon>
        <taxon>Metazoa</taxon>
        <taxon>Echinodermata</taxon>
        <taxon>Eleutherozoa</taxon>
        <taxon>Echinozoa</taxon>
        <taxon>Echinoidea</taxon>
        <taxon>Euechinoidea</taxon>
        <taxon>Echinacea</taxon>
        <taxon>Camarodonta</taxon>
        <taxon>Echinidea</taxon>
        <taxon>Strongylocentrotidae</taxon>
        <taxon>Strongylocentrotus</taxon>
    </lineage>
</organism>
<dbReference type="CDD" id="cd18186">
    <property type="entry name" value="BTB_POZ_ZBTB_KLHL-like"/>
    <property type="match status" value="1"/>
</dbReference>
<dbReference type="Pfam" id="PF01344">
    <property type="entry name" value="Kelch_1"/>
    <property type="match status" value="1"/>
</dbReference>
<feature type="region of interest" description="Disordered" evidence="3">
    <location>
        <begin position="1"/>
        <end position="207"/>
    </location>
</feature>
<dbReference type="InParanoid" id="A0A7M7HF77"/>
<feature type="compositionally biased region" description="Basic and acidic residues" evidence="3">
    <location>
        <begin position="54"/>
        <end position="65"/>
    </location>
</feature>
<evidence type="ECO:0000313" key="5">
    <source>
        <dbReference type="EnsemblMetazoa" id="XP_011670186"/>
    </source>
</evidence>
<dbReference type="Proteomes" id="UP000007110">
    <property type="component" value="Unassembled WGS sequence"/>
</dbReference>
<dbReference type="Gene3D" id="2.120.10.80">
    <property type="entry name" value="Kelch-type beta propeller"/>
    <property type="match status" value="2"/>
</dbReference>
<dbReference type="RefSeq" id="XP_011670186.2">
    <property type="nucleotide sequence ID" value="XM_011671884.2"/>
</dbReference>
<feature type="compositionally biased region" description="Basic and acidic residues" evidence="3">
    <location>
        <begin position="889"/>
        <end position="898"/>
    </location>
</feature>
<dbReference type="PANTHER" id="PTHR45632">
    <property type="entry name" value="LD33804P"/>
    <property type="match status" value="1"/>
</dbReference>
<dbReference type="Pfam" id="PF07707">
    <property type="entry name" value="BACK"/>
    <property type="match status" value="1"/>
</dbReference>
<dbReference type="PANTHER" id="PTHR45632:SF3">
    <property type="entry name" value="KELCH-LIKE PROTEIN 32"/>
    <property type="match status" value="1"/>
</dbReference>
<dbReference type="SMART" id="SM00612">
    <property type="entry name" value="Kelch"/>
    <property type="match status" value="5"/>
</dbReference>
<feature type="region of interest" description="Disordered" evidence="3">
    <location>
        <begin position="677"/>
        <end position="705"/>
    </location>
</feature>
<reference evidence="6" key="1">
    <citation type="submission" date="2015-02" db="EMBL/GenBank/DDBJ databases">
        <title>Genome sequencing for Strongylocentrotus purpuratus.</title>
        <authorList>
            <person name="Murali S."/>
            <person name="Liu Y."/>
            <person name="Vee V."/>
            <person name="English A."/>
            <person name="Wang M."/>
            <person name="Skinner E."/>
            <person name="Han Y."/>
            <person name="Muzny D.M."/>
            <person name="Worley K.C."/>
            <person name="Gibbs R.A."/>
        </authorList>
    </citation>
    <scope>NUCLEOTIDE SEQUENCE</scope>
</reference>
<dbReference type="CDD" id="cd18503">
    <property type="entry name" value="BACK_calicin"/>
    <property type="match status" value="1"/>
</dbReference>
<dbReference type="GO" id="GO:0005737">
    <property type="term" value="C:cytoplasm"/>
    <property type="evidence" value="ECO:0000318"/>
    <property type="project" value="GO_Central"/>
</dbReference>
<dbReference type="InterPro" id="IPR011333">
    <property type="entry name" value="SKP1/BTB/POZ_sf"/>
</dbReference>
<name>A0A7M7HF77_STRPU</name>
<dbReference type="EnsemblMetazoa" id="XM_011671884">
    <property type="protein sequence ID" value="XP_011670186"/>
    <property type="gene ID" value="LOC105441071"/>
</dbReference>
<evidence type="ECO:0000256" key="1">
    <source>
        <dbReference type="ARBA" id="ARBA00022441"/>
    </source>
</evidence>
<feature type="compositionally biased region" description="Polar residues" evidence="3">
    <location>
        <begin position="194"/>
        <end position="205"/>
    </location>
</feature>
<dbReference type="GeneID" id="105441071"/>
<dbReference type="OrthoDB" id="7953866at2759"/>
<feature type="compositionally biased region" description="Basic and acidic residues" evidence="3">
    <location>
        <begin position="608"/>
        <end position="627"/>
    </location>
</feature>
<dbReference type="AlphaFoldDB" id="A0A7M7HF77"/>
<dbReference type="InterPro" id="IPR011705">
    <property type="entry name" value="BACK"/>
</dbReference>
<dbReference type="InterPro" id="IPR006652">
    <property type="entry name" value="Kelch_1"/>
</dbReference>
<feature type="domain" description="BTB" evidence="4">
    <location>
        <begin position="342"/>
        <end position="409"/>
    </location>
</feature>
<feature type="compositionally biased region" description="Polar residues" evidence="3">
    <location>
        <begin position="1"/>
        <end position="15"/>
    </location>
</feature>
<dbReference type="PROSITE" id="PS50097">
    <property type="entry name" value="BTB"/>
    <property type="match status" value="1"/>
</dbReference>
<accession>A0A7M7HF77</accession>
<feature type="compositionally biased region" description="Basic and acidic residues" evidence="3">
    <location>
        <begin position="30"/>
        <end position="40"/>
    </location>
</feature>
<reference evidence="5" key="2">
    <citation type="submission" date="2021-01" db="UniProtKB">
        <authorList>
            <consortium name="EnsemblMetazoa"/>
        </authorList>
    </citation>
    <scope>IDENTIFICATION</scope>
</reference>